<protein>
    <submittedName>
        <fullName evidence="8">Cytochrome P450</fullName>
    </submittedName>
</protein>
<dbReference type="GO" id="GO:0020037">
    <property type="term" value="F:heme binding"/>
    <property type="evidence" value="ECO:0007669"/>
    <property type="project" value="InterPro"/>
</dbReference>
<evidence type="ECO:0000256" key="7">
    <source>
        <dbReference type="SAM" id="Phobius"/>
    </source>
</evidence>
<reference evidence="8 9" key="1">
    <citation type="journal article" date="2016" name="PLoS Pathog.">
        <title>Biosynthesis of antibiotic leucinostatins in bio-control fungus Purpureocillium lilacinum and their inhibition on phytophthora revealed by genome mining.</title>
        <authorList>
            <person name="Wang G."/>
            <person name="Liu Z."/>
            <person name="Lin R."/>
            <person name="Li E."/>
            <person name="Mao Z."/>
            <person name="Ling J."/>
            <person name="Yang Y."/>
            <person name="Yin W.B."/>
            <person name="Xie B."/>
        </authorList>
    </citation>
    <scope>NUCLEOTIDE SEQUENCE [LARGE SCALE GENOMIC DNA]</scope>
    <source>
        <strain evidence="8">170</strain>
    </source>
</reference>
<evidence type="ECO:0000313" key="9">
    <source>
        <dbReference type="Proteomes" id="UP000078397"/>
    </source>
</evidence>
<evidence type="ECO:0000256" key="4">
    <source>
        <dbReference type="ARBA" id="ARBA00022723"/>
    </source>
</evidence>
<evidence type="ECO:0000313" key="8">
    <source>
        <dbReference type="EMBL" id="OAQ57802.1"/>
    </source>
</evidence>
<evidence type="ECO:0000256" key="5">
    <source>
        <dbReference type="ARBA" id="ARBA00023004"/>
    </source>
</evidence>
<dbReference type="CDD" id="cd11060">
    <property type="entry name" value="CYP57A1-like"/>
    <property type="match status" value="1"/>
</dbReference>
<keyword evidence="7" id="KW-0812">Transmembrane</keyword>
<dbReference type="AlphaFoldDB" id="A0A179EXE3"/>
<dbReference type="InterPro" id="IPR001128">
    <property type="entry name" value="Cyt_P450"/>
</dbReference>
<sequence length="508" mass="58035">MALQFFVSFSAWPAVSILIGAIILLILTHRRYSTAISDIPGPFLASFTRLWHIKHLISGDHHLQVVRLHENHGHFVRISHNEVSISHPEGIRKILHSSLNKGPWYNIAAVPDYRFQNPFSTLVSGHKKERSKLFASGYTMTNLLQAEKDIDAHFQSLKRWMNKFAKEQRPVHLDKFITYTTYDVAGEMLFSKPFGFLKAGYDINNTIANTANLNLYVVIAGFVNWLHIILVGNPIITTARVLPMGHLYNTAMNALDQRQHNLDARFDILAHWFKTHQDQPEKLTVHDIRANTAVNVGAASDTVSIAIQSFIYHLIRNPAACQRLREEIDAASSKGLCQTAIILFDDARRLPYLRACINESLRIFGPSGFNFPRVVGKDAVTISGRTFPEGTILSVNPWAIHFSKEIWGHDAHEFRPERWLAESAATREQYLVAFGAGYAACPGQNLARIELTKLCATLFRDYDIRQVDPSQQWKWKARVTIMPHSWPVYIQNRESKQWRYKEDDELET</sequence>
<dbReference type="InterPro" id="IPR002401">
    <property type="entry name" value="Cyt_P450_E_grp-I"/>
</dbReference>
<dbReference type="GO" id="GO:0004497">
    <property type="term" value="F:monooxygenase activity"/>
    <property type="evidence" value="ECO:0007669"/>
    <property type="project" value="InterPro"/>
</dbReference>
<keyword evidence="3 6" id="KW-0349">Heme</keyword>
<comment type="caution">
    <text evidence="8">The sequence shown here is derived from an EMBL/GenBank/DDBJ whole genome shotgun (WGS) entry which is preliminary data.</text>
</comment>
<dbReference type="RefSeq" id="XP_018136076.1">
    <property type="nucleotide sequence ID" value="XM_018290122.1"/>
</dbReference>
<evidence type="ECO:0000256" key="3">
    <source>
        <dbReference type="ARBA" id="ARBA00022617"/>
    </source>
</evidence>
<dbReference type="EMBL" id="LSBJ02000001">
    <property type="protein sequence ID" value="OAQ57802.1"/>
    <property type="molecule type" value="Genomic_DNA"/>
</dbReference>
<dbReference type="GO" id="GO:0016705">
    <property type="term" value="F:oxidoreductase activity, acting on paired donors, with incorporation or reduction of molecular oxygen"/>
    <property type="evidence" value="ECO:0007669"/>
    <property type="project" value="InterPro"/>
</dbReference>
<keyword evidence="7" id="KW-0472">Membrane</keyword>
<organism evidence="8 9">
    <name type="scientific">Pochonia chlamydosporia 170</name>
    <dbReference type="NCBI Taxonomy" id="1380566"/>
    <lineage>
        <taxon>Eukaryota</taxon>
        <taxon>Fungi</taxon>
        <taxon>Dikarya</taxon>
        <taxon>Ascomycota</taxon>
        <taxon>Pezizomycotina</taxon>
        <taxon>Sordariomycetes</taxon>
        <taxon>Hypocreomycetidae</taxon>
        <taxon>Hypocreales</taxon>
        <taxon>Clavicipitaceae</taxon>
        <taxon>Pochonia</taxon>
    </lineage>
</organism>
<dbReference type="SUPFAM" id="SSF48264">
    <property type="entry name" value="Cytochrome P450"/>
    <property type="match status" value="1"/>
</dbReference>
<comment type="cofactor">
    <cofactor evidence="1 6">
        <name>heme</name>
        <dbReference type="ChEBI" id="CHEBI:30413"/>
    </cofactor>
</comment>
<dbReference type="STRING" id="1380566.A0A179EXE3"/>
<evidence type="ECO:0000256" key="2">
    <source>
        <dbReference type="ARBA" id="ARBA00010617"/>
    </source>
</evidence>
<gene>
    <name evidence="8" type="ORF">VFPPC_12142</name>
</gene>
<dbReference type="Pfam" id="PF00067">
    <property type="entry name" value="p450"/>
    <property type="match status" value="1"/>
</dbReference>
<dbReference type="InterPro" id="IPR050121">
    <property type="entry name" value="Cytochrome_P450_monoxygenase"/>
</dbReference>
<keyword evidence="7" id="KW-1133">Transmembrane helix</keyword>
<dbReference type="PANTHER" id="PTHR24305:SF232">
    <property type="entry name" value="P450, PUTATIVE (EUROFUNG)-RELATED"/>
    <property type="match status" value="1"/>
</dbReference>
<dbReference type="PRINTS" id="PR00385">
    <property type="entry name" value="P450"/>
</dbReference>
<dbReference type="InterPro" id="IPR036396">
    <property type="entry name" value="Cyt_P450_sf"/>
</dbReference>
<keyword evidence="5 6" id="KW-0408">Iron</keyword>
<feature type="binding site" description="axial binding residue" evidence="6">
    <location>
        <position position="441"/>
    </location>
    <ligand>
        <name>heme</name>
        <dbReference type="ChEBI" id="CHEBI:30413"/>
    </ligand>
    <ligandPart>
        <name>Fe</name>
        <dbReference type="ChEBI" id="CHEBI:18248"/>
    </ligandPart>
</feature>
<comment type="similarity">
    <text evidence="2">Belongs to the cytochrome P450 family.</text>
</comment>
<evidence type="ECO:0000256" key="1">
    <source>
        <dbReference type="ARBA" id="ARBA00001971"/>
    </source>
</evidence>
<dbReference type="Gene3D" id="1.10.630.10">
    <property type="entry name" value="Cytochrome P450"/>
    <property type="match status" value="1"/>
</dbReference>
<dbReference type="OrthoDB" id="3934656at2759"/>
<dbReference type="PANTHER" id="PTHR24305">
    <property type="entry name" value="CYTOCHROME P450"/>
    <property type="match status" value="1"/>
</dbReference>
<keyword evidence="9" id="KW-1185">Reference proteome</keyword>
<feature type="transmembrane region" description="Helical" evidence="7">
    <location>
        <begin position="6"/>
        <end position="27"/>
    </location>
</feature>
<feature type="transmembrane region" description="Helical" evidence="7">
    <location>
        <begin position="213"/>
        <end position="236"/>
    </location>
</feature>
<name>A0A179EXE3_METCM</name>
<keyword evidence="4 6" id="KW-0479">Metal-binding</keyword>
<dbReference type="KEGG" id="pchm:VFPPC_12142"/>
<dbReference type="PRINTS" id="PR00463">
    <property type="entry name" value="EP450I"/>
</dbReference>
<evidence type="ECO:0000256" key="6">
    <source>
        <dbReference type="PIRSR" id="PIRSR602401-1"/>
    </source>
</evidence>
<dbReference type="Proteomes" id="UP000078397">
    <property type="component" value="Unassembled WGS sequence"/>
</dbReference>
<dbReference type="GO" id="GO:0005506">
    <property type="term" value="F:iron ion binding"/>
    <property type="evidence" value="ECO:0007669"/>
    <property type="project" value="InterPro"/>
</dbReference>
<dbReference type="GeneID" id="28854116"/>
<accession>A0A179EXE3</accession>
<proteinExistence type="inferred from homology"/>